<organism evidence="2 3">
    <name type="scientific">Vitis vinifera</name>
    <name type="common">Grape</name>
    <dbReference type="NCBI Taxonomy" id="29760"/>
    <lineage>
        <taxon>Eukaryota</taxon>
        <taxon>Viridiplantae</taxon>
        <taxon>Streptophyta</taxon>
        <taxon>Embryophyta</taxon>
        <taxon>Tracheophyta</taxon>
        <taxon>Spermatophyta</taxon>
        <taxon>Magnoliopsida</taxon>
        <taxon>eudicotyledons</taxon>
        <taxon>Gunneridae</taxon>
        <taxon>Pentapetalae</taxon>
        <taxon>rosids</taxon>
        <taxon>Vitales</taxon>
        <taxon>Vitaceae</taxon>
        <taxon>Viteae</taxon>
        <taxon>Vitis</taxon>
    </lineage>
</organism>
<dbReference type="Proteomes" id="UP000288805">
    <property type="component" value="Unassembled WGS sequence"/>
</dbReference>
<dbReference type="AlphaFoldDB" id="A0A438BP59"/>
<proteinExistence type="predicted"/>
<sequence>METVHEDDGATSPRVSRHTNNTTQERDIDSCRKGKASRIVSSSSNSDDGDNGAIGRMGALVGVVEEVVALMKGYSNTRTQASDSYGYDQSSRSNSIAYQGYGYDQYGVDLKQPLKPYFPYYGSSIQSSQLTYSSYEQFFQPYSHYGNYHPDLYTCRRIDDDDFESPRHSTWN</sequence>
<accession>A0A438BP59</accession>
<evidence type="ECO:0000256" key="1">
    <source>
        <dbReference type="SAM" id="MobiDB-lite"/>
    </source>
</evidence>
<reference evidence="2 3" key="1">
    <citation type="journal article" date="2018" name="PLoS Genet.">
        <title>Population sequencing reveals clonal diversity and ancestral inbreeding in the grapevine cultivar Chardonnay.</title>
        <authorList>
            <person name="Roach M.J."/>
            <person name="Johnson D.L."/>
            <person name="Bohlmann J."/>
            <person name="van Vuuren H.J."/>
            <person name="Jones S.J."/>
            <person name="Pretorius I.S."/>
            <person name="Schmidt S.A."/>
            <person name="Borneman A.R."/>
        </authorList>
    </citation>
    <scope>NUCLEOTIDE SEQUENCE [LARGE SCALE GENOMIC DNA]</scope>
    <source>
        <strain evidence="3">cv. Chardonnay</strain>
        <tissue evidence="2">Leaf</tissue>
    </source>
</reference>
<comment type="caution">
    <text evidence="2">The sequence shown here is derived from an EMBL/GenBank/DDBJ whole genome shotgun (WGS) entry which is preliminary data.</text>
</comment>
<evidence type="ECO:0000313" key="2">
    <source>
        <dbReference type="EMBL" id="RVW12741.1"/>
    </source>
</evidence>
<name>A0A438BP59_VITVI</name>
<dbReference type="EMBL" id="QGNW01002683">
    <property type="protein sequence ID" value="RVW12741.1"/>
    <property type="molecule type" value="Genomic_DNA"/>
</dbReference>
<gene>
    <name evidence="2" type="ORF">CK203_111109</name>
</gene>
<feature type="region of interest" description="Disordered" evidence="1">
    <location>
        <begin position="1"/>
        <end position="52"/>
    </location>
</feature>
<protein>
    <submittedName>
        <fullName evidence="2">Uncharacterized protein</fullName>
    </submittedName>
</protein>
<evidence type="ECO:0000313" key="3">
    <source>
        <dbReference type="Proteomes" id="UP000288805"/>
    </source>
</evidence>